<evidence type="ECO:0000256" key="2">
    <source>
        <dbReference type="ARBA" id="ARBA00022695"/>
    </source>
</evidence>
<dbReference type="RefSeq" id="WP_184732081.1">
    <property type="nucleotide sequence ID" value="NZ_JACHIW010000002.1"/>
</dbReference>
<reference evidence="4 5" key="1">
    <citation type="submission" date="2020-08" db="EMBL/GenBank/DDBJ databases">
        <title>Sequencing the genomes of 1000 actinobacteria strains.</title>
        <authorList>
            <person name="Klenk H.-P."/>
        </authorList>
    </citation>
    <scope>NUCLEOTIDE SEQUENCE [LARGE SCALE GENOMIC DNA]</scope>
    <source>
        <strain evidence="4 5">DSM 45584</strain>
    </source>
</reference>
<evidence type="ECO:0000259" key="3">
    <source>
        <dbReference type="Pfam" id="PF12804"/>
    </source>
</evidence>
<evidence type="ECO:0000313" key="4">
    <source>
        <dbReference type="EMBL" id="MBB5159610.1"/>
    </source>
</evidence>
<name>A0A840QHU8_9PSEU</name>
<proteinExistence type="predicted"/>
<feature type="domain" description="MobA-like NTP transferase" evidence="3">
    <location>
        <begin position="4"/>
        <end position="131"/>
    </location>
</feature>
<comment type="caution">
    <text evidence="4">The sequence shown here is derived from an EMBL/GenBank/DDBJ whole genome shotgun (WGS) entry which is preliminary data.</text>
</comment>
<organism evidence="4 5">
    <name type="scientific">Saccharopolyspora phatthalungensis</name>
    <dbReference type="NCBI Taxonomy" id="664693"/>
    <lineage>
        <taxon>Bacteria</taxon>
        <taxon>Bacillati</taxon>
        <taxon>Actinomycetota</taxon>
        <taxon>Actinomycetes</taxon>
        <taxon>Pseudonocardiales</taxon>
        <taxon>Pseudonocardiaceae</taxon>
        <taxon>Saccharopolyspora</taxon>
    </lineage>
</organism>
<evidence type="ECO:0000256" key="1">
    <source>
        <dbReference type="ARBA" id="ARBA00022679"/>
    </source>
</evidence>
<protein>
    <submittedName>
        <fullName evidence="4">Choline kinase</fullName>
    </submittedName>
</protein>
<dbReference type="PANTHER" id="PTHR43584">
    <property type="entry name" value="NUCLEOTIDYL TRANSFERASE"/>
    <property type="match status" value="1"/>
</dbReference>
<dbReference type="InterPro" id="IPR050065">
    <property type="entry name" value="GlmU-like"/>
</dbReference>
<dbReference type="Pfam" id="PF12804">
    <property type="entry name" value="NTP_transf_3"/>
    <property type="match status" value="1"/>
</dbReference>
<keyword evidence="5" id="KW-1185">Reference proteome</keyword>
<accession>A0A840QHU8</accession>
<dbReference type="InterPro" id="IPR025877">
    <property type="entry name" value="MobA-like_NTP_Trfase"/>
</dbReference>
<dbReference type="SUPFAM" id="SSF53448">
    <property type="entry name" value="Nucleotide-diphospho-sugar transferases"/>
    <property type="match status" value="1"/>
</dbReference>
<keyword evidence="4" id="KW-0418">Kinase</keyword>
<keyword evidence="1" id="KW-0808">Transferase</keyword>
<evidence type="ECO:0000313" key="5">
    <source>
        <dbReference type="Proteomes" id="UP000584374"/>
    </source>
</evidence>
<gene>
    <name evidence="4" type="ORF">BJ970_007209</name>
</gene>
<dbReference type="InterPro" id="IPR029044">
    <property type="entry name" value="Nucleotide-diphossugar_trans"/>
</dbReference>
<dbReference type="GO" id="GO:0016301">
    <property type="term" value="F:kinase activity"/>
    <property type="evidence" value="ECO:0007669"/>
    <property type="project" value="UniProtKB-KW"/>
</dbReference>
<sequence length="230" mass="24507">MDTVILAAGRGSRLEGLAPPYFKPLLIVDGEPLIRRLIRTAKDVAGGRIVVVAAPENALPLCQVLGDIPAEIVIQRRPRGPGDALLTGLRLVTSPDVYVLLGDNVVSRQDAKNVAQAASPAVGVVPLPPAEAERFTYLAPENVWVEKLPRPQTAEEADLPCWVGPLKLRTQDIQAAIEDWIRRTPAGAEPGREVPIGPLLNQQGPATLVRVSSVDVGVPAAWNMAATAKE</sequence>
<keyword evidence="2" id="KW-0548">Nucleotidyltransferase</keyword>
<dbReference type="Gene3D" id="3.90.550.10">
    <property type="entry name" value="Spore Coat Polysaccharide Biosynthesis Protein SpsA, Chain A"/>
    <property type="match status" value="1"/>
</dbReference>
<dbReference type="GO" id="GO:0016779">
    <property type="term" value="F:nucleotidyltransferase activity"/>
    <property type="evidence" value="ECO:0007669"/>
    <property type="project" value="UniProtKB-KW"/>
</dbReference>
<dbReference type="PANTHER" id="PTHR43584:SF8">
    <property type="entry name" value="N-ACETYLMURAMATE ALPHA-1-PHOSPHATE URIDYLYLTRANSFERASE"/>
    <property type="match status" value="1"/>
</dbReference>
<dbReference type="AlphaFoldDB" id="A0A840QHU8"/>
<dbReference type="EMBL" id="JACHIW010000002">
    <property type="protein sequence ID" value="MBB5159610.1"/>
    <property type="molecule type" value="Genomic_DNA"/>
</dbReference>
<dbReference type="Proteomes" id="UP000584374">
    <property type="component" value="Unassembled WGS sequence"/>
</dbReference>